<evidence type="ECO:0000256" key="1">
    <source>
        <dbReference type="SAM" id="Phobius"/>
    </source>
</evidence>
<keyword evidence="1" id="KW-1133">Transmembrane helix</keyword>
<keyword evidence="1" id="KW-0472">Membrane</keyword>
<keyword evidence="1" id="KW-0812">Transmembrane</keyword>
<proteinExistence type="predicted"/>
<dbReference type="AlphaFoldDB" id="A0A6C0EAS9"/>
<dbReference type="EMBL" id="MN739777">
    <property type="protein sequence ID" value="QHT25968.1"/>
    <property type="molecule type" value="Genomic_DNA"/>
</dbReference>
<feature type="transmembrane region" description="Helical" evidence="1">
    <location>
        <begin position="43"/>
        <end position="61"/>
    </location>
</feature>
<name>A0A6C0EAS9_9ZZZZ</name>
<organism evidence="2">
    <name type="scientific">viral metagenome</name>
    <dbReference type="NCBI Taxonomy" id="1070528"/>
    <lineage>
        <taxon>unclassified sequences</taxon>
        <taxon>metagenomes</taxon>
        <taxon>organismal metagenomes</taxon>
    </lineage>
</organism>
<sequence length="67" mass="7878">MDPKVPDFFESYTLDENKLESIRNTIREEIYMDKQKKIKNNSTVIYTGLSLICISVALLCVRKLNFF</sequence>
<reference evidence="2" key="1">
    <citation type="journal article" date="2020" name="Nature">
        <title>Giant virus diversity and host interactions through global metagenomics.</title>
        <authorList>
            <person name="Schulz F."/>
            <person name="Roux S."/>
            <person name="Paez-Espino D."/>
            <person name="Jungbluth S."/>
            <person name="Walsh D.A."/>
            <person name="Denef V.J."/>
            <person name="McMahon K.D."/>
            <person name="Konstantinidis K.T."/>
            <person name="Eloe-Fadrosh E.A."/>
            <person name="Kyrpides N.C."/>
            <person name="Woyke T."/>
        </authorList>
    </citation>
    <scope>NUCLEOTIDE SEQUENCE</scope>
    <source>
        <strain evidence="2">GVMAG-M-3300023179-27</strain>
    </source>
</reference>
<protein>
    <submittedName>
        <fullName evidence="2">Uncharacterized protein</fullName>
    </submittedName>
</protein>
<accession>A0A6C0EAS9</accession>
<evidence type="ECO:0000313" key="2">
    <source>
        <dbReference type="EMBL" id="QHT25968.1"/>
    </source>
</evidence>